<dbReference type="Proteomes" id="UP000229531">
    <property type="component" value="Unassembled WGS sequence"/>
</dbReference>
<dbReference type="InterPro" id="IPR009008">
    <property type="entry name" value="Val/Leu/Ile-tRNA-synth_edit"/>
</dbReference>
<dbReference type="GO" id="GO:0005829">
    <property type="term" value="C:cytosol"/>
    <property type="evidence" value="ECO:0007669"/>
    <property type="project" value="TreeGrafter"/>
</dbReference>
<proteinExistence type="inferred from homology"/>
<keyword evidence="6 10" id="KW-0648">Protein biosynthesis</keyword>
<dbReference type="InterPro" id="IPR002300">
    <property type="entry name" value="aa-tRNA-synth_Ia"/>
</dbReference>
<dbReference type="PANTHER" id="PTHR11946:SF93">
    <property type="entry name" value="VALINE--TRNA LIGASE, CHLOROPLASTIC_MITOCHONDRIAL 2"/>
    <property type="match status" value="1"/>
</dbReference>
<keyword evidence="5 10" id="KW-0067">ATP-binding</keyword>
<evidence type="ECO:0000313" key="13">
    <source>
        <dbReference type="EMBL" id="PIX67937.1"/>
    </source>
</evidence>
<dbReference type="Pfam" id="PF08264">
    <property type="entry name" value="Anticodon_1"/>
    <property type="match status" value="1"/>
</dbReference>
<dbReference type="NCBIfam" id="NF004349">
    <property type="entry name" value="PRK05729.1"/>
    <property type="match status" value="1"/>
</dbReference>
<dbReference type="PANTHER" id="PTHR11946">
    <property type="entry name" value="VALYL-TRNA SYNTHETASES"/>
    <property type="match status" value="1"/>
</dbReference>
<gene>
    <name evidence="13" type="ORF">COZ41_02370</name>
</gene>
<dbReference type="Pfam" id="PF00133">
    <property type="entry name" value="tRNA-synt_1"/>
    <property type="match status" value="1"/>
</dbReference>
<dbReference type="InterPro" id="IPR033705">
    <property type="entry name" value="Anticodon_Ia_Val"/>
</dbReference>
<dbReference type="GO" id="GO:0005524">
    <property type="term" value="F:ATP binding"/>
    <property type="evidence" value="ECO:0007669"/>
    <property type="project" value="UniProtKB-KW"/>
</dbReference>
<dbReference type="GO" id="GO:0002161">
    <property type="term" value="F:aminoacyl-tRNA deacylase activity"/>
    <property type="evidence" value="ECO:0007669"/>
    <property type="project" value="InterPro"/>
</dbReference>
<keyword evidence="4 10" id="KW-0547">Nucleotide-binding</keyword>
<protein>
    <recommendedName>
        <fullName evidence="1 9">Valine--tRNA ligase</fullName>
        <ecNumber evidence="1 9">6.1.1.9</ecNumber>
    </recommendedName>
</protein>
<evidence type="ECO:0000256" key="4">
    <source>
        <dbReference type="ARBA" id="ARBA00022741"/>
    </source>
</evidence>
<dbReference type="EMBL" id="PFJG01000048">
    <property type="protein sequence ID" value="PIX67937.1"/>
    <property type="molecule type" value="Genomic_DNA"/>
</dbReference>
<evidence type="ECO:0000256" key="8">
    <source>
        <dbReference type="ARBA" id="ARBA00047552"/>
    </source>
</evidence>
<dbReference type="NCBIfam" id="TIGR00422">
    <property type="entry name" value="valS"/>
    <property type="match status" value="1"/>
</dbReference>
<comment type="caution">
    <text evidence="13">The sequence shown here is derived from an EMBL/GenBank/DDBJ whole genome shotgun (WGS) entry which is preliminary data.</text>
</comment>
<evidence type="ECO:0000256" key="6">
    <source>
        <dbReference type="ARBA" id="ARBA00022917"/>
    </source>
</evidence>
<evidence type="ECO:0000256" key="10">
    <source>
        <dbReference type="RuleBase" id="RU363035"/>
    </source>
</evidence>
<dbReference type="AlphaFoldDB" id="A0A2M7LIQ5"/>
<dbReference type="Gene3D" id="3.90.740.10">
    <property type="entry name" value="Valyl/Leucyl/Isoleucyl-tRNA synthetase, editing domain"/>
    <property type="match status" value="1"/>
</dbReference>
<dbReference type="SUPFAM" id="SSF50677">
    <property type="entry name" value="ValRS/IleRS/LeuRS editing domain"/>
    <property type="match status" value="1"/>
</dbReference>
<evidence type="ECO:0000256" key="9">
    <source>
        <dbReference type="NCBIfam" id="TIGR00422"/>
    </source>
</evidence>
<evidence type="ECO:0000256" key="5">
    <source>
        <dbReference type="ARBA" id="ARBA00022840"/>
    </source>
</evidence>
<dbReference type="CDD" id="cd07962">
    <property type="entry name" value="Anticodon_Ia_Val"/>
    <property type="match status" value="1"/>
</dbReference>
<dbReference type="PROSITE" id="PS00178">
    <property type="entry name" value="AA_TRNA_LIGASE_I"/>
    <property type="match status" value="1"/>
</dbReference>
<dbReference type="InterPro" id="IPR009080">
    <property type="entry name" value="tRNAsynth_Ia_anticodon-bd"/>
</dbReference>
<comment type="similarity">
    <text evidence="10">Belongs to the class-I aminoacyl-tRNA synthetase family.</text>
</comment>
<dbReference type="InterPro" id="IPR013155">
    <property type="entry name" value="M/V/L/I-tRNA-synth_anticd-bd"/>
</dbReference>
<dbReference type="GO" id="GO:0004832">
    <property type="term" value="F:valine-tRNA ligase activity"/>
    <property type="evidence" value="ECO:0007669"/>
    <property type="project" value="UniProtKB-UniRule"/>
</dbReference>
<dbReference type="PRINTS" id="PR00986">
    <property type="entry name" value="TRNASYNTHVAL"/>
</dbReference>
<evidence type="ECO:0000256" key="1">
    <source>
        <dbReference type="ARBA" id="ARBA00013169"/>
    </source>
</evidence>
<dbReference type="EC" id="6.1.1.9" evidence="1 9"/>
<evidence type="ECO:0000256" key="7">
    <source>
        <dbReference type="ARBA" id="ARBA00023146"/>
    </source>
</evidence>
<dbReference type="InterPro" id="IPR002303">
    <property type="entry name" value="Valyl-tRNA_ligase"/>
</dbReference>
<reference evidence="14" key="1">
    <citation type="submission" date="2017-09" db="EMBL/GenBank/DDBJ databases">
        <title>Depth-based differentiation of microbial function through sediment-hosted aquifers and enrichment of novel symbionts in the deep terrestrial subsurface.</title>
        <authorList>
            <person name="Probst A.J."/>
            <person name="Ladd B."/>
            <person name="Jarett J.K."/>
            <person name="Geller-Mcgrath D.E."/>
            <person name="Sieber C.M.K."/>
            <person name="Emerson J.B."/>
            <person name="Anantharaman K."/>
            <person name="Thomas B.C."/>
            <person name="Malmstrom R."/>
            <person name="Stieglmeier M."/>
            <person name="Klingl A."/>
            <person name="Woyke T."/>
            <person name="Ryan C.M."/>
            <person name="Banfield J.F."/>
        </authorList>
    </citation>
    <scope>NUCLEOTIDE SEQUENCE [LARGE SCALE GENOMIC DNA]</scope>
</reference>
<feature type="domain" description="Aminoacyl-tRNA synthetase class Ia" evidence="11">
    <location>
        <begin position="13"/>
        <end position="589"/>
    </location>
</feature>
<evidence type="ECO:0000313" key="14">
    <source>
        <dbReference type="Proteomes" id="UP000229531"/>
    </source>
</evidence>
<dbReference type="Gene3D" id="3.40.50.620">
    <property type="entry name" value="HUPs"/>
    <property type="match status" value="2"/>
</dbReference>
<keyword evidence="3 10" id="KW-0436">Ligase</keyword>
<keyword evidence="2" id="KW-0963">Cytoplasm</keyword>
<sequence>MEKNYSSTDEDKTYKLWEESGAFTPRIDKTKKPYSIILPLPNANDPMHMGHALFTIEDILVRYHRMLGDPTLWLPGGDHAGIETQFVFEKNLKKENKSRFDFDRETLYQKIWDFVEKNRILNMYQMKKLGFSMDWSRYHYSLEPAIIKNVSTVFKKLYNDGLVYRDEKIVNYCTFCGTAFSNLEVDHKNVDSHLWYIKYGLLTVATTRPETMLGDTAVAVNPKDKRYAKLIGTKIMLPLVNREIPVIGEETIDIKFGTGAVKVTPSHSPEDYDMAKKHGLEFMRIFDYDGKTNNNVPEKYRGLFPSQVREVVINDLTELGLMEKIENYSHEVGHCYRCGRVIEPITAPQWYVKIDKLAKPAIEAAKKGEVKFFPTRFKKSFIDWMENIRDWNISRQIVWGPRIPAWYCLDCNPNIKINFLDKNKNIISGFYKDLKNKYDFKEIKNGLQSLVAPVSSDFQIADLRCQKCKGEHTLQETDTFDTWFLSGQWPLNTLGFNPENLEKSSEDFKYFYPTSVLDTLWDILFFWVARMMMFGLYLTGDVPFKTVHLHARCTDSKGQKMSKSKGNVVDPLIMSEKYGTDALRMSLVYGIAPASDFVISEDKIRAQRNFVNKIWNATRFILMKIGDLNPSPTLPLTGQGDQDNVNILDKLKKIVKSTTDNLNKYRFGQASEDLYQFFWHDFCDVYIESTKNKGPEVIPVLIEVLVTSLKLLHPFMPFVTETIYQETKEVFKQKEKMLITSTWPK</sequence>
<dbReference type="Gene3D" id="1.10.730.10">
    <property type="entry name" value="Isoleucyl-tRNA Synthetase, Domain 1"/>
    <property type="match status" value="1"/>
</dbReference>
<accession>A0A2M7LIQ5</accession>
<organism evidence="13 14">
    <name type="scientific">Candidatus Shapirobacteria bacterium CG_4_10_14_3_um_filter_35_13</name>
    <dbReference type="NCBI Taxonomy" id="1974873"/>
    <lineage>
        <taxon>Bacteria</taxon>
        <taxon>Candidatus Shapironibacteriota</taxon>
    </lineage>
</organism>
<evidence type="ECO:0000259" key="12">
    <source>
        <dbReference type="Pfam" id="PF08264"/>
    </source>
</evidence>
<name>A0A2M7LIQ5_9BACT</name>
<dbReference type="SUPFAM" id="SSF52374">
    <property type="entry name" value="Nucleotidylyl transferase"/>
    <property type="match status" value="1"/>
</dbReference>
<dbReference type="GO" id="GO:0006438">
    <property type="term" value="P:valyl-tRNA aminoacylation"/>
    <property type="evidence" value="ECO:0007669"/>
    <property type="project" value="UniProtKB-UniRule"/>
</dbReference>
<keyword evidence="7 10" id="KW-0030">Aminoacyl-tRNA synthetase</keyword>
<evidence type="ECO:0000256" key="2">
    <source>
        <dbReference type="ARBA" id="ARBA00022490"/>
    </source>
</evidence>
<dbReference type="InterPro" id="IPR014729">
    <property type="entry name" value="Rossmann-like_a/b/a_fold"/>
</dbReference>
<dbReference type="InterPro" id="IPR001412">
    <property type="entry name" value="aa-tRNA-synth_I_CS"/>
</dbReference>
<evidence type="ECO:0000259" key="11">
    <source>
        <dbReference type="Pfam" id="PF00133"/>
    </source>
</evidence>
<dbReference type="SUPFAM" id="SSF47323">
    <property type="entry name" value="Anticodon-binding domain of a subclass of class I aminoacyl-tRNA synthetases"/>
    <property type="match status" value="1"/>
</dbReference>
<evidence type="ECO:0000256" key="3">
    <source>
        <dbReference type="ARBA" id="ARBA00022598"/>
    </source>
</evidence>
<comment type="catalytic activity">
    <reaction evidence="8">
        <text>tRNA(Val) + L-valine + ATP = L-valyl-tRNA(Val) + AMP + diphosphate</text>
        <dbReference type="Rhea" id="RHEA:10704"/>
        <dbReference type="Rhea" id="RHEA-COMP:9672"/>
        <dbReference type="Rhea" id="RHEA-COMP:9708"/>
        <dbReference type="ChEBI" id="CHEBI:30616"/>
        <dbReference type="ChEBI" id="CHEBI:33019"/>
        <dbReference type="ChEBI" id="CHEBI:57762"/>
        <dbReference type="ChEBI" id="CHEBI:78442"/>
        <dbReference type="ChEBI" id="CHEBI:78537"/>
        <dbReference type="ChEBI" id="CHEBI:456215"/>
        <dbReference type="EC" id="6.1.1.9"/>
    </reaction>
</comment>
<feature type="domain" description="Methionyl/Valyl/Leucyl/Isoleucyl-tRNA synthetase anticodon-binding" evidence="12">
    <location>
        <begin position="647"/>
        <end position="745"/>
    </location>
</feature>